<dbReference type="EMBL" id="LHQR01000070">
    <property type="protein sequence ID" value="KXG45686.1"/>
    <property type="molecule type" value="Genomic_DNA"/>
</dbReference>
<proteinExistence type="predicted"/>
<comment type="caution">
    <text evidence="2">The sequence shown here is derived from an EMBL/GenBank/DDBJ whole genome shotgun (WGS) entry which is preliminary data.</text>
</comment>
<feature type="transmembrane region" description="Helical" evidence="1">
    <location>
        <begin position="147"/>
        <end position="164"/>
    </location>
</feature>
<evidence type="ECO:0000313" key="3">
    <source>
        <dbReference type="Proteomes" id="UP000070168"/>
    </source>
</evidence>
<dbReference type="GeneID" id="63706466"/>
<reference evidence="2 3" key="1">
    <citation type="journal article" date="2016" name="BMC Genomics">
        <title>Genome sequencing and secondary metabolism of the postharvest pathogen Penicillium griseofulvum.</title>
        <authorList>
            <person name="Banani H."/>
            <person name="Marcet-Houben M."/>
            <person name="Ballester A.R."/>
            <person name="Abbruscato P."/>
            <person name="Gonzalez-Candelas L."/>
            <person name="Gabaldon T."/>
            <person name="Spadaro D."/>
        </authorList>
    </citation>
    <scope>NUCLEOTIDE SEQUENCE [LARGE SCALE GENOMIC DNA]</scope>
    <source>
        <strain evidence="2 3">PG3</strain>
    </source>
</reference>
<evidence type="ECO:0000256" key="1">
    <source>
        <dbReference type="SAM" id="Phobius"/>
    </source>
</evidence>
<protein>
    <submittedName>
        <fullName evidence="2">Uncharacterized protein</fullName>
    </submittedName>
</protein>
<keyword evidence="3" id="KW-1185">Reference proteome</keyword>
<evidence type="ECO:0000313" key="2">
    <source>
        <dbReference type="EMBL" id="KXG45686.1"/>
    </source>
</evidence>
<dbReference type="OMA" id="IAQWINY"/>
<sequence>MTEHPPKPPPPLVPLRYRKRSIYLLLFYAPLLIIPWVLTCVLAGPPAPNGGNGQRYFPQSGLSANGVLSMLGWVAAVRTLNSIASVVTIPVTSALLAQAAVVYTQKRKPNQKLSLRQTFVLADRRWSDLTVLVEAYRRTGAGISSRFLWLGMTLIVLSAAQHPIQQLLVSWQSVPVMTCLDNPSESCGLTGPVVVGYDPEPADLATIRQNRVVQEVMSSLAVFNQLDRETHLWPDPSYLADEDTSRADPTYRQTLFYWMDERSSSISKQSDKPPNFFVTALQNGTSTGVLREHAIRLNSSAVCEKIPRAKFPSTCPGKRPFQTSFSHALLNVRVCAPGQYGVFPWTLSRNRQDFSEDLFLDVVDKRDLGLSIASFTLHCTASTTRGYFELANYMNSQAYGPLLDKWPDAETMAENFNDELSTYAGKGHGPPTEQDETEGYHDHYSNFWNTGPADPYDTNMLNMSGPLMTSAIALFGNQSFFEVAANSSKKTFPPAIQQICQQGQLPFSNLAFSIFTDFQSNCAAIATDHGRLSWDNSDPQELLASLLGDWFYSFNDTNSAEMALLASMYISNRAMLTQTATAAHAFSGREIRFGAGMLVPLPLKTLAGTVIISILIFLQLLGLSILTYYIYQLPTWTHALDAVEVARMAIGLKDSVMPPLARGGEVDLAKLNKIDGLVGLDEDRANMALGGPGVITRRHATKLESKRHGNDGFRR</sequence>
<organism evidence="2 3">
    <name type="scientific">Penicillium patulum</name>
    <name type="common">Penicillium griseofulvum</name>
    <dbReference type="NCBI Taxonomy" id="5078"/>
    <lineage>
        <taxon>Eukaryota</taxon>
        <taxon>Fungi</taxon>
        <taxon>Dikarya</taxon>
        <taxon>Ascomycota</taxon>
        <taxon>Pezizomycotina</taxon>
        <taxon>Eurotiomycetes</taxon>
        <taxon>Eurotiomycetidae</taxon>
        <taxon>Eurotiales</taxon>
        <taxon>Aspergillaceae</taxon>
        <taxon>Penicillium</taxon>
    </lineage>
</organism>
<keyword evidence="1" id="KW-0472">Membrane</keyword>
<accession>A0A135L9Q0</accession>
<feature type="transmembrane region" description="Helical" evidence="1">
    <location>
        <begin position="82"/>
        <end position="103"/>
    </location>
</feature>
<feature type="transmembrane region" description="Helical" evidence="1">
    <location>
        <begin position="606"/>
        <end position="631"/>
    </location>
</feature>
<dbReference type="Proteomes" id="UP000070168">
    <property type="component" value="Unassembled WGS sequence"/>
</dbReference>
<gene>
    <name evidence="2" type="ORF">PGRI_034530</name>
</gene>
<dbReference type="RefSeq" id="XP_040644222.1">
    <property type="nucleotide sequence ID" value="XM_040791166.1"/>
</dbReference>
<name>A0A135L9Q0_PENPA</name>
<dbReference type="OrthoDB" id="5381672at2759"/>
<keyword evidence="1" id="KW-1133">Transmembrane helix</keyword>
<dbReference type="AlphaFoldDB" id="A0A135L9Q0"/>
<keyword evidence="1" id="KW-0812">Transmembrane</keyword>
<feature type="transmembrane region" description="Helical" evidence="1">
    <location>
        <begin position="20"/>
        <end position="44"/>
    </location>
</feature>